<sequence length="120" mass="14195">MTYDGKQYRSLWNPGEDFPNMTENSQKAFSAISALDLSSGDDRSHFATLSRKFKIPLYPSLVLKPFILVEELKWALESYQRKSLRIPDTSNAKLKTTRKRTLLFSPYYRRLYGLHIEWQW</sequence>
<gene>
    <name evidence="1" type="ORF">CSB45_09460</name>
</gene>
<organism evidence="1 2">
    <name type="scientific">candidate division KSB3 bacterium</name>
    <dbReference type="NCBI Taxonomy" id="2044937"/>
    <lineage>
        <taxon>Bacteria</taxon>
        <taxon>candidate division KSB3</taxon>
    </lineage>
</organism>
<evidence type="ECO:0000313" key="1">
    <source>
        <dbReference type="EMBL" id="PID56882.1"/>
    </source>
</evidence>
<dbReference type="EMBL" id="PDPS01000030">
    <property type="protein sequence ID" value="PID56882.1"/>
    <property type="molecule type" value="Genomic_DNA"/>
</dbReference>
<accession>A0A2G6E4R3</accession>
<comment type="caution">
    <text evidence="1">The sequence shown here is derived from an EMBL/GenBank/DDBJ whole genome shotgun (WGS) entry which is preliminary data.</text>
</comment>
<name>A0A2G6E4R3_9BACT</name>
<evidence type="ECO:0000313" key="2">
    <source>
        <dbReference type="Proteomes" id="UP000229740"/>
    </source>
</evidence>
<dbReference type="Proteomes" id="UP000229740">
    <property type="component" value="Unassembled WGS sequence"/>
</dbReference>
<reference evidence="1 2" key="1">
    <citation type="submission" date="2017-10" db="EMBL/GenBank/DDBJ databases">
        <title>Novel microbial diversity and functional potential in the marine mammal oral microbiome.</title>
        <authorList>
            <person name="Dudek N.K."/>
            <person name="Sun C.L."/>
            <person name="Burstein D."/>
            <person name="Kantor R.S."/>
            <person name="Aliaga Goltsman D.S."/>
            <person name="Bik E.M."/>
            <person name="Thomas B.C."/>
            <person name="Banfield J.F."/>
            <person name="Relman D.A."/>
        </authorList>
    </citation>
    <scope>NUCLEOTIDE SEQUENCE [LARGE SCALE GENOMIC DNA]</scope>
    <source>
        <strain evidence="1">DOLZORAL124_49_17</strain>
    </source>
</reference>
<dbReference type="AlphaFoldDB" id="A0A2G6E4R3"/>
<proteinExistence type="predicted"/>
<protein>
    <submittedName>
        <fullName evidence="1">Uncharacterized protein</fullName>
    </submittedName>
</protein>